<dbReference type="InterPro" id="IPR000595">
    <property type="entry name" value="cNMP-bd_dom"/>
</dbReference>
<gene>
    <name evidence="6" type="ORF">UW20_C0001G0114</name>
</gene>
<dbReference type="Pfam" id="PF13545">
    <property type="entry name" value="HTH_Crp_2"/>
    <property type="match status" value="1"/>
</dbReference>
<dbReference type="Gene3D" id="1.10.10.10">
    <property type="entry name" value="Winged helix-like DNA-binding domain superfamily/Winged helix DNA-binding domain"/>
    <property type="match status" value="1"/>
</dbReference>
<dbReference type="InterPro" id="IPR014710">
    <property type="entry name" value="RmlC-like_jellyroll"/>
</dbReference>
<dbReference type="PANTHER" id="PTHR24567">
    <property type="entry name" value="CRP FAMILY TRANSCRIPTIONAL REGULATORY PROTEIN"/>
    <property type="match status" value="1"/>
</dbReference>
<keyword evidence="3" id="KW-0804">Transcription</keyword>
<proteinExistence type="predicted"/>
<dbReference type="GO" id="GO:0003700">
    <property type="term" value="F:DNA-binding transcription factor activity"/>
    <property type="evidence" value="ECO:0007669"/>
    <property type="project" value="TreeGrafter"/>
</dbReference>
<keyword evidence="2" id="KW-0238">DNA-binding</keyword>
<dbReference type="GO" id="GO:0003677">
    <property type="term" value="F:DNA binding"/>
    <property type="evidence" value="ECO:0007669"/>
    <property type="project" value="UniProtKB-KW"/>
</dbReference>
<evidence type="ECO:0000256" key="2">
    <source>
        <dbReference type="ARBA" id="ARBA00023125"/>
    </source>
</evidence>
<dbReference type="Proteomes" id="UP000034012">
    <property type="component" value="Unassembled WGS sequence"/>
</dbReference>
<organism evidence="6 7">
    <name type="scientific">Candidatus Woesebacteria bacterium GW2011_GWB1_44_11</name>
    <dbReference type="NCBI Taxonomy" id="1618579"/>
    <lineage>
        <taxon>Bacteria</taxon>
        <taxon>Candidatus Woeseibacteriota</taxon>
    </lineage>
</organism>
<dbReference type="PANTHER" id="PTHR24567:SF28">
    <property type="entry name" value="LISTERIOLYSIN REGULATORY PROTEIN"/>
    <property type="match status" value="1"/>
</dbReference>
<evidence type="ECO:0000259" key="5">
    <source>
        <dbReference type="PROSITE" id="PS51063"/>
    </source>
</evidence>
<dbReference type="PROSITE" id="PS50042">
    <property type="entry name" value="CNMP_BINDING_3"/>
    <property type="match status" value="1"/>
</dbReference>
<evidence type="ECO:0000256" key="3">
    <source>
        <dbReference type="ARBA" id="ARBA00023163"/>
    </source>
</evidence>
<name>A0A837I6S7_9BACT</name>
<evidence type="ECO:0000259" key="4">
    <source>
        <dbReference type="PROSITE" id="PS50042"/>
    </source>
</evidence>
<dbReference type="InterPro" id="IPR036388">
    <property type="entry name" value="WH-like_DNA-bd_sf"/>
</dbReference>
<reference evidence="6 7" key="1">
    <citation type="journal article" date="2015" name="Nature">
        <title>rRNA introns, odd ribosomes, and small enigmatic genomes across a large radiation of phyla.</title>
        <authorList>
            <person name="Brown C.T."/>
            <person name="Hug L.A."/>
            <person name="Thomas B.C."/>
            <person name="Sharon I."/>
            <person name="Castelle C.J."/>
            <person name="Singh A."/>
            <person name="Wilkins M.J."/>
            <person name="Williams K.H."/>
            <person name="Banfield J.F."/>
        </authorList>
    </citation>
    <scope>NUCLEOTIDE SEQUENCE [LARGE SCALE GENOMIC DNA]</scope>
</reference>
<dbReference type="Pfam" id="PF00027">
    <property type="entry name" value="cNMP_binding"/>
    <property type="match status" value="1"/>
</dbReference>
<evidence type="ECO:0000313" key="7">
    <source>
        <dbReference type="Proteomes" id="UP000034012"/>
    </source>
</evidence>
<dbReference type="SUPFAM" id="SSF51206">
    <property type="entry name" value="cAMP-binding domain-like"/>
    <property type="match status" value="1"/>
</dbReference>
<protein>
    <submittedName>
        <fullName evidence="6">Transcriptional regulator, Crp/Fnr family</fullName>
    </submittedName>
</protein>
<feature type="domain" description="HTH crp-type" evidence="5">
    <location>
        <begin position="129"/>
        <end position="202"/>
    </location>
</feature>
<dbReference type="InterPro" id="IPR012318">
    <property type="entry name" value="HTH_CRP"/>
</dbReference>
<dbReference type="SMART" id="SM00419">
    <property type="entry name" value="HTH_CRP"/>
    <property type="match status" value="1"/>
</dbReference>
<comment type="caution">
    <text evidence="6">The sequence shown here is derived from an EMBL/GenBank/DDBJ whole genome shotgun (WGS) entry which is preliminary data.</text>
</comment>
<evidence type="ECO:0000313" key="6">
    <source>
        <dbReference type="EMBL" id="KKT33603.1"/>
    </source>
</evidence>
<sequence length="224" mass="25305">MTEQDFFIKRGLKIKFKKGDVLIRSEEDPAGIYFLKSGVVKMSTFFSDGTEITFNFFKPGSFFPMIWAIAETKNSYDFQAVTDTEVYRVSKREVLLFLEKDNGVYSNLVKRILIGFDGLLGSLPYLLSGGSTKRVAAAILFLGRRFGQKAKEGLILNIKVRHEDLAGMAALSRETVSLAIKRFERKGIIQQKNRFIIIRNIERLKSLAGIEDFSTPPAIQDTTV</sequence>
<dbReference type="InterPro" id="IPR036390">
    <property type="entry name" value="WH_DNA-bd_sf"/>
</dbReference>
<dbReference type="EMBL" id="LCHK01000001">
    <property type="protein sequence ID" value="KKT33603.1"/>
    <property type="molecule type" value="Genomic_DNA"/>
</dbReference>
<dbReference type="InterPro" id="IPR018490">
    <property type="entry name" value="cNMP-bd_dom_sf"/>
</dbReference>
<dbReference type="InterPro" id="IPR050397">
    <property type="entry name" value="Env_Response_Regulators"/>
</dbReference>
<dbReference type="GO" id="GO:0005829">
    <property type="term" value="C:cytosol"/>
    <property type="evidence" value="ECO:0007669"/>
    <property type="project" value="TreeGrafter"/>
</dbReference>
<dbReference type="PROSITE" id="PS51063">
    <property type="entry name" value="HTH_CRP_2"/>
    <property type="match status" value="1"/>
</dbReference>
<feature type="domain" description="Cyclic nucleotide-binding" evidence="4">
    <location>
        <begin position="1"/>
        <end position="92"/>
    </location>
</feature>
<accession>A0A837I6S7</accession>
<dbReference type="AlphaFoldDB" id="A0A837I6S7"/>
<keyword evidence="1" id="KW-0805">Transcription regulation</keyword>
<evidence type="ECO:0000256" key="1">
    <source>
        <dbReference type="ARBA" id="ARBA00023015"/>
    </source>
</evidence>
<dbReference type="CDD" id="cd00038">
    <property type="entry name" value="CAP_ED"/>
    <property type="match status" value="1"/>
</dbReference>
<dbReference type="SUPFAM" id="SSF46785">
    <property type="entry name" value="Winged helix' DNA-binding domain"/>
    <property type="match status" value="1"/>
</dbReference>
<dbReference type="Gene3D" id="2.60.120.10">
    <property type="entry name" value="Jelly Rolls"/>
    <property type="match status" value="1"/>
</dbReference>